<dbReference type="EMBL" id="BART01015308">
    <property type="protein sequence ID" value="GAG82782.1"/>
    <property type="molecule type" value="Genomic_DNA"/>
</dbReference>
<name>X1BNK1_9ZZZZ</name>
<dbReference type="AlphaFoldDB" id="X1BNK1"/>
<evidence type="ECO:0000313" key="1">
    <source>
        <dbReference type="EMBL" id="GAG82782.1"/>
    </source>
</evidence>
<reference evidence="1" key="1">
    <citation type="journal article" date="2014" name="Front. Microbiol.">
        <title>High frequency of phylogenetically diverse reductive dehalogenase-homologous genes in deep subseafloor sedimentary metagenomes.</title>
        <authorList>
            <person name="Kawai M."/>
            <person name="Futagami T."/>
            <person name="Toyoda A."/>
            <person name="Takaki Y."/>
            <person name="Nishi S."/>
            <person name="Hori S."/>
            <person name="Arai W."/>
            <person name="Tsubouchi T."/>
            <person name="Morono Y."/>
            <person name="Uchiyama I."/>
            <person name="Ito T."/>
            <person name="Fujiyama A."/>
            <person name="Inagaki F."/>
            <person name="Takami H."/>
        </authorList>
    </citation>
    <scope>NUCLEOTIDE SEQUENCE</scope>
    <source>
        <strain evidence="1">Expedition CK06-06</strain>
    </source>
</reference>
<comment type="caution">
    <text evidence="1">The sequence shown here is derived from an EMBL/GenBank/DDBJ whole genome shotgun (WGS) entry which is preliminary data.</text>
</comment>
<protein>
    <submittedName>
        <fullName evidence="1">Uncharacterized protein</fullName>
    </submittedName>
</protein>
<gene>
    <name evidence="1" type="ORF">S01H4_29759</name>
</gene>
<accession>X1BNK1</accession>
<organism evidence="1">
    <name type="scientific">marine sediment metagenome</name>
    <dbReference type="NCBI Taxonomy" id="412755"/>
    <lineage>
        <taxon>unclassified sequences</taxon>
        <taxon>metagenomes</taxon>
        <taxon>ecological metagenomes</taxon>
    </lineage>
</organism>
<proteinExistence type="predicted"/>
<sequence>MKIFKRFLSKIKEKEEEQNAMFLYVKCNRCGEKIKVRIVKSTDLLYNYNQPQGDVGYTLRKEILGNKCPNLIYAYAEFDKNKKMLRLDVNGGISITPEEYEKE</sequence>